<keyword evidence="1" id="KW-0175">Coiled coil</keyword>
<feature type="coiled-coil region" evidence="1">
    <location>
        <begin position="59"/>
        <end position="86"/>
    </location>
</feature>
<dbReference type="AlphaFoldDB" id="A0A6H1ZAA9"/>
<reference evidence="2" key="1">
    <citation type="submission" date="2020-03" db="EMBL/GenBank/DDBJ databases">
        <title>The deep terrestrial virosphere.</title>
        <authorList>
            <person name="Holmfeldt K."/>
            <person name="Nilsson E."/>
            <person name="Simone D."/>
            <person name="Lopez-Fernandez M."/>
            <person name="Wu X."/>
            <person name="de Brujin I."/>
            <person name="Lundin D."/>
            <person name="Andersson A."/>
            <person name="Bertilsson S."/>
            <person name="Dopson M."/>
        </authorList>
    </citation>
    <scope>NUCLEOTIDE SEQUENCE</scope>
    <source>
        <strain evidence="3">MM415A02496</strain>
        <strain evidence="2">TM448A00108</strain>
    </source>
</reference>
<accession>A0A6H1ZAA9</accession>
<evidence type="ECO:0000313" key="2">
    <source>
        <dbReference type="EMBL" id="QJA44494.1"/>
    </source>
</evidence>
<gene>
    <name evidence="3" type="ORF">MM415A02496_0004</name>
    <name evidence="2" type="ORF">TM448A00108_0121</name>
</gene>
<dbReference type="EMBL" id="MT142001">
    <property type="protein sequence ID" value="QJA73089.1"/>
    <property type="molecule type" value="Genomic_DNA"/>
</dbReference>
<evidence type="ECO:0008006" key="4">
    <source>
        <dbReference type="Google" id="ProtNLM"/>
    </source>
</evidence>
<evidence type="ECO:0000256" key="1">
    <source>
        <dbReference type="SAM" id="Coils"/>
    </source>
</evidence>
<proteinExistence type="predicted"/>
<evidence type="ECO:0000313" key="3">
    <source>
        <dbReference type="EMBL" id="QJA73089.1"/>
    </source>
</evidence>
<sequence>MSRKEKIQEDKGIIKFTNGMLFGFQNNQVLSKLAQSKLGSKAKFDIYKLIRKIGESPEMKALQDSIKEINENHEKEQIDKEEKEALLITDPKIVELFNIESGLETKKITIKAESLSDDITISDMLQVSWLIDFEEE</sequence>
<protein>
    <recommendedName>
        <fullName evidence="4">Tail assembly chaperone</fullName>
    </recommendedName>
</protein>
<organism evidence="2">
    <name type="scientific">viral metagenome</name>
    <dbReference type="NCBI Taxonomy" id="1070528"/>
    <lineage>
        <taxon>unclassified sequences</taxon>
        <taxon>metagenomes</taxon>
        <taxon>organismal metagenomes</taxon>
    </lineage>
</organism>
<dbReference type="EMBL" id="MT143976">
    <property type="protein sequence ID" value="QJA44494.1"/>
    <property type="molecule type" value="Genomic_DNA"/>
</dbReference>
<name>A0A6H1ZAA9_9ZZZZ</name>